<evidence type="ECO:0000256" key="1">
    <source>
        <dbReference type="SAM" id="MobiDB-lite"/>
    </source>
</evidence>
<feature type="compositionally biased region" description="Pro residues" evidence="1">
    <location>
        <begin position="124"/>
        <end position="136"/>
    </location>
</feature>
<sequence>MKHVGDRPYSESEKAARRIMEHARAFEPIQDGRICIEKINYPMLYQDKATPAEYWAGLEYAKDRGWLEYHESGTFVRMLDLGPRLVLRDETGWQLTDAGREILSVAESSAPQPVAPEVSAVSAPPQPDALTAPPPRLLERAIPAQRPSRREGRRRNRQRRQVERLA</sequence>
<dbReference type="EMBL" id="FMZW01000045">
    <property type="protein sequence ID" value="SDF12539.1"/>
    <property type="molecule type" value="Genomic_DNA"/>
</dbReference>
<protein>
    <submittedName>
        <fullName evidence="2">Uncharacterized protein</fullName>
    </submittedName>
</protein>
<organism evidence="2 3">
    <name type="scientific">Bradyrhizobium brasilense</name>
    <dbReference type="NCBI Taxonomy" id="1419277"/>
    <lineage>
        <taxon>Bacteria</taxon>
        <taxon>Pseudomonadati</taxon>
        <taxon>Pseudomonadota</taxon>
        <taxon>Alphaproteobacteria</taxon>
        <taxon>Hyphomicrobiales</taxon>
        <taxon>Nitrobacteraceae</taxon>
        <taxon>Bradyrhizobium</taxon>
    </lineage>
</organism>
<feature type="region of interest" description="Disordered" evidence="1">
    <location>
        <begin position="114"/>
        <end position="166"/>
    </location>
</feature>
<evidence type="ECO:0000313" key="2">
    <source>
        <dbReference type="EMBL" id="SDF12539.1"/>
    </source>
</evidence>
<gene>
    <name evidence="2" type="ORF">SAMN05216337_104546</name>
</gene>
<evidence type="ECO:0000313" key="3">
    <source>
        <dbReference type="Proteomes" id="UP000199245"/>
    </source>
</evidence>
<accession>A0A1G7IJR5</accession>
<proteinExistence type="predicted"/>
<name>A0A1G7IJR5_9BRAD</name>
<dbReference type="Proteomes" id="UP000199245">
    <property type="component" value="Unassembled WGS sequence"/>
</dbReference>
<reference evidence="2 3" key="1">
    <citation type="submission" date="2016-10" db="EMBL/GenBank/DDBJ databases">
        <authorList>
            <person name="de Groot N.N."/>
        </authorList>
    </citation>
    <scope>NUCLEOTIDE SEQUENCE [LARGE SCALE GENOMIC DNA]</scope>
    <source>
        <strain evidence="2 3">R5</strain>
    </source>
</reference>
<dbReference type="RefSeq" id="WP_176937146.1">
    <property type="nucleotide sequence ID" value="NZ_FMZW01000045.1"/>
</dbReference>
<dbReference type="AlphaFoldDB" id="A0A1G7IJR5"/>